<protein>
    <recommendedName>
        <fullName evidence="3">BHLH domain-containing protein</fullName>
    </recommendedName>
</protein>
<reference evidence="1" key="2">
    <citation type="submission" date="2021-12" db="EMBL/GenBank/DDBJ databases">
        <title>Resequencing data analysis of finger millet.</title>
        <authorList>
            <person name="Hatakeyama M."/>
            <person name="Aluri S."/>
            <person name="Balachadran M.T."/>
            <person name="Sivarajan S.R."/>
            <person name="Poveda L."/>
            <person name="Shimizu-Inatsugi R."/>
            <person name="Schlapbach R."/>
            <person name="Sreeman S.M."/>
            <person name="Shimizu K.K."/>
        </authorList>
    </citation>
    <scope>NUCLEOTIDE SEQUENCE</scope>
</reference>
<reference evidence="1" key="1">
    <citation type="journal article" date="2018" name="DNA Res.">
        <title>Multiple hybrid de novo genome assembly of finger millet, an orphan allotetraploid crop.</title>
        <authorList>
            <person name="Hatakeyama M."/>
            <person name="Aluri S."/>
            <person name="Balachadran M.T."/>
            <person name="Sivarajan S.R."/>
            <person name="Patrignani A."/>
            <person name="Gruter S."/>
            <person name="Poveda L."/>
            <person name="Shimizu-Inatsugi R."/>
            <person name="Baeten J."/>
            <person name="Francoijs K.J."/>
            <person name="Nataraja K.N."/>
            <person name="Reddy Y.A.N."/>
            <person name="Phadnis S."/>
            <person name="Ravikumar R.L."/>
            <person name="Schlapbach R."/>
            <person name="Sreeman S.M."/>
            <person name="Shimizu K.K."/>
        </authorList>
    </citation>
    <scope>NUCLEOTIDE SEQUENCE</scope>
</reference>
<comment type="caution">
    <text evidence="1">The sequence shown here is derived from an EMBL/GenBank/DDBJ whole genome shotgun (WGS) entry which is preliminary data.</text>
</comment>
<sequence length="141" mass="14961">MAASITACISHAQSGPLWIQLLHLESARVVRLHGVYDRRKANDESRTTMYFQGEAPPATVSRTPAAAVGGVVGAQGAGAAAVGARQRAAVPADRLLLRTADYIVRLRARVELLRAVSELISAHHGSSDHEDDNDDDTPLAS</sequence>
<dbReference type="AlphaFoldDB" id="A0AAV5FEG4"/>
<evidence type="ECO:0000313" key="2">
    <source>
        <dbReference type="Proteomes" id="UP001054889"/>
    </source>
</evidence>
<gene>
    <name evidence="1" type="primary">gb22761</name>
    <name evidence="1" type="ORF">PR202_gb22761</name>
</gene>
<keyword evidence="2" id="KW-1185">Reference proteome</keyword>
<accession>A0AAV5FEG4</accession>
<dbReference type="Proteomes" id="UP001054889">
    <property type="component" value="Unassembled WGS sequence"/>
</dbReference>
<evidence type="ECO:0008006" key="3">
    <source>
        <dbReference type="Google" id="ProtNLM"/>
    </source>
</evidence>
<organism evidence="1 2">
    <name type="scientific">Eleusine coracana subsp. coracana</name>
    <dbReference type="NCBI Taxonomy" id="191504"/>
    <lineage>
        <taxon>Eukaryota</taxon>
        <taxon>Viridiplantae</taxon>
        <taxon>Streptophyta</taxon>
        <taxon>Embryophyta</taxon>
        <taxon>Tracheophyta</taxon>
        <taxon>Spermatophyta</taxon>
        <taxon>Magnoliopsida</taxon>
        <taxon>Liliopsida</taxon>
        <taxon>Poales</taxon>
        <taxon>Poaceae</taxon>
        <taxon>PACMAD clade</taxon>
        <taxon>Chloridoideae</taxon>
        <taxon>Cynodonteae</taxon>
        <taxon>Eleusininae</taxon>
        <taxon>Eleusine</taxon>
    </lineage>
</organism>
<proteinExistence type="predicted"/>
<dbReference type="EMBL" id="BQKI01000085">
    <property type="protein sequence ID" value="GJN34119.1"/>
    <property type="molecule type" value="Genomic_DNA"/>
</dbReference>
<evidence type="ECO:0000313" key="1">
    <source>
        <dbReference type="EMBL" id="GJN34119.1"/>
    </source>
</evidence>
<name>A0AAV5FEG4_ELECO</name>